<dbReference type="InterPro" id="IPR016064">
    <property type="entry name" value="NAD/diacylglycerol_kinase_sf"/>
</dbReference>
<evidence type="ECO:0000256" key="4">
    <source>
        <dbReference type="ARBA" id="ARBA00022723"/>
    </source>
</evidence>
<evidence type="ECO:0000256" key="6">
    <source>
        <dbReference type="ARBA" id="ARBA00022777"/>
    </source>
</evidence>
<dbReference type="NCBIfam" id="TIGR00147">
    <property type="entry name" value="YegS/Rv2252/BmrU family lipid kinase"/>
    <property type="match status" value="1"/>
</dbReference>
<evidence type="ECO:0000256" key="5">
    <source>
        <dbReference type="ARBA" id="ARBA00022741"/>
    </source>
</evidence>
<evidence type="ECO:0000313" key="13">
    <source>
        <dbReference type="EMBL" id="QDV86340.1"/>
    </source>
</evidence>
<dbReference type="InterPro" id="IPR017438">
    <property type="entry name" value="ATP-NAD_kinase_N"/>
</dbReference>
<name>A0ABX5XWD8_9BACT</name>
<reference evidence="13 14" key="1">
    <citation type="submission" date="2019-02" db="EMBL/GenBank/DDBJ databases">
        <title>Deep-cultivation of Planctomycetes and their phenomic and genomic characterization uncovers novel biology.</title>
        <authorList>
            <person name="Wiegand S."/>
            <person name="Jogler M."/>
            <person name="Boedeker C."/>
            <person name="Pinto D."/>
            <person name="Vollmers J."/>
            <person name="Rivas-Marin E."/>
            <person name="Kohn T."/>
            <person name="Peeters S.H."/>
            <person name="Heuer A."/>
            <person name="Rast P."/>
            <person name="Oberbeckmann S."/>
            <person name="Bunk B."/>
            <person name="Jeske O."/>
            <person name="Meyerdierks A."/>
            <person name="Storesund J.E."/>
            <person name="Kallscheuer N."/>
            <person name="Luecker S."/>
            <person name="Lage O.M."/>
            <person name="Pohl T."/>
            <person name="Merkel B.J."/>
            <person name="Hornburger P."/>
            <person name="Mueller R.-W."/>
            <person name="Bruemmer F."/>
            <person name="Labrenz M."/>
            <person name="Spormann A.M."/>
            <person name="Op den Camp H."/>
            <person name="Overmann J."/>
            <person name="Amann R."/>
            <person name="Jetten M.S.M."/>
            <person name="Mascher T."/>
            <person name="Medema M.H."/>
            <person name="Devos D.P."/>
            <person name="Kaster A.-K."/>
            <person name="Ovreas L."/>
            <person name="Rohde M."/>
            <person name="Galperin M.Y."/>
            <person name="Jogler C."/>
        </authorList>
    </citation>
    <scope>NUCLEOTIDE SEQUENCE [LARGE SCALE GENOMIC DNA]</scope>
    <source>
        <strain evidence="13 14">TBK1r</strain>
    </source>
</reference>
<keyword evidence="7" id="KW-0067">ATP-binding</keyword>
<evidence type="ECO:0000256" key="2">
    <source>
        <dbReference type="ARBA" id="ARBA00022516"/>
    </source>
</evidence>
<dbReference type="SUPFAM" id="SSF111331">
    <property type="entry name" value="NAD kinase/diacylglycerol kinase-like"/>
    <property type="match status" value="1"/>
</dbReference>
<dbReference type="PROSITE" id="PS50146">
    <property type="entry name" value="DAGK"/>
    <property type="match status" value="1"/>
</dbReference>
<evidence type="ECO:0000313" key="14">
    <source>
        <dbReference type="Proteomes" id="UP000318081"/>
    </source>
</evidence>
<dbReference type="InterPro" id="IPR050187">
    <property type="entry name" value="Lipid_Phosphate_FormReg"/>
</dbReference>
<dbReference type="InterPro" id="IPR045540">
    <property type="entry name" value="YegS/DAGK_C"/>
</dbReference>
<dbReference type="Gene3D" id="3.40.50.10330">
    <property type="entry name" value="Probable inorganic polyphosphate/atp-NAD kinase, domain 1"/>
    <property type="match status" value="1"/>
</dbReference>
<evidence type="ECO:0000256" key="11">
    <source>
        <dbReference type="ARBA" id="ARBA00023264"/>
    </source>
</evidence>
<protein>
    <submittedName>
        <fullName evidence="13">Diacylglycerol kinase</fullName>
        <ecNumber evidence="13">2.7.1.107</ecNumber>
    </submittedName>
</protein>
<keyword evidence="5" id="KW-0547">Nucleotide-binding</keyword>
<accession>A0ABX5XWD8</accession>
<dbReference type="Pfam" id="PF00781">
    <property type="entry name" value="DAGK_cat"/>
    <property type="match status" value="1"/>
</dbReference>
<evidence type="ECO:0000256" key="7">
    <source>
        <dbReference type="ARBA" id="ARBA00022840"/>
    </source>
</evidence>
<dbReference type="PANTHER" id="PTHR12358">
    <property type="entry name" value="SPHINGOSINE KINASE"/>
    <property type="match status" value="1"/>
</dbReference>
<dbReference type="PANTHER" id="PTHR12358:SF106">
    <property type="entry name" value="LIPID KINASE YEGS"/>
    <property type="match status" value="1"/>
</dbReference>
<dbReference type="InterPro" id="IPR005218">
    <property type="entry name" value="Diacylglycerol/lipid_kinase"/>
</dbReference>
<keyword evidence="14" id="KW-1185">Reference proteome</keyword>
<dbReference type="Gene3D" id="2.60.200.40">
    <property type="match status" value="1"/>
</dbReference>
<evidence type="ECO:0000259" key="12">
    <source>
        <dbReference type="PROSITE" id="PS50146"/>
    </source>
</evidence>
<dbReference type="Pfam" id="PF19279">
    <property type="entry name" value="YegS_C"/>
    <property type="match status" value="1"/>
</dbReference>
<keyword evidence="11" id="KW-1208">Phospholipid metabolism</keyword>
<dbReference type="Proteomes" id="UP000318081">
    <property type="component" value="Chromosome"/>
</dbReference>
<keyword evidence="9" id="KW-0443">Lipid metabolism</keyword>
<evidence type="ECO:0000256" key="1">
    <source>
        <dbReference type="ARBA" id="ARBA00001946"/>
    </source>
</evidence>
<keyword evidence="3 13" id="KW-0808">Transferase</keyword>
<comment type="cofactor">
    <cofactor evidence="1">
        <name>Mg(2+)</name>
        <dbReference type="ChEBI" id="CHEBI:18420"/>
    </cofactor>
</comment>
<gene>
    <name evidence="13" type="primary">dagK_1</name>
    <name evidence="13" type="ORF">TBK1r_53590</name>
</gene>
<dbReference type="GO" id="GO:0004143">
    <property type="term" value="F:ATP-dependent diacylglycerol kinase activity"/>
    <property type="evidence" value="ECO:0007669"/>
    <property type="project" value="UniProtKB-EC"/>
</dbReference>
<dbReference type="EMBL" id="CP036432">
    <property type="protein sequence ID" value="QDV86340.1"/>
    <property type="molecule type" value="Genomic_DNA"/>
</dbReference>
<dbReference type="EC" id="2.7.1.107" evidence="13"/>
<keyword evidence="8" id="KW-0460">Magnesium</keyword>
<evidence type="ECO:0000256" key="9">
    <source>
        <dbReference type="ARBA" id="ARBA00023098"/>
    </source>
</evidence>
<proteinExistence type="predicted"/>
<evidence type="ECO:0000256" key="10">
    <source>
        <dbReference type="ARBA" id="ARBA00023209"/>
    </source>
</evidence>
<organism evidence="13 14">
    <name type="scientific">Stieleria magnilauensis</name>
    <dbReference type="NCBI Taxonomy" id="2527963"/>
    <lineage>
        <taxon>Bacteria</taxon>
        <taxon>Pseudomonadati</taxon>
        <taxon>Planctomycetota</taxon>
        <taxon>Planctomycetia</taxon>
        <taxon>Pirellulales</taxon>
        <taxon>Pirellulaceae</taxon>
        <taxon>Stieleria</taxon>
    </lineage>
</organism>
<dbReference type="SMART" id="SM00046">
    <property type="entry name" value="DAGKc"/>
    <property type="match status" value="1"/>
</dbReference>
<keyword evidence="4" id="KW-0479">Metal-binding</keyword>
<evidence type="ECO:0000256" key="8">
    <source>
        <dbReference type="ARBA" id="ARBA00022842"/>
    </source>
</evidence>
<dbReference type="RefSeq" id="WP_145217337.1">
    <property type="nucleotide sequence ID" value="NZ_CP036432.1"/>
</dbReference>
<sequence>MAAITNHLLHDEWTGSALLELDYHVIWNDGSGRAAQIDQLRQLLSCFATRWTKIRRELDLPQAIIDSRCRTVVAAGGDGTVNAVVNALMEVDARSRPSLSIIPLGTANDFAGTLAISDEVAEAVQQMRQSEPLSIDIVQVHADGFQQYFANVAAGGNCVRVSELMTDEIKQRWGAMSYIRGAVSVLADMISYRVQVDIDGEQLELDSWAILVANGRTNAGRIEVAPWASPTDGLLDIVLIKDGTVADMAEIVTRNLTGTFGECDQVIHRQAKRLELQSSPSMRFTLDGEIVNAEPIRFCVEPAPIKMFVGRQFQSHVERAELG</sequence>
<keyword evidence="2" id="KW-0444">Lipid biosynthesis</keyword>
<evidence type="ECO:0000256" key="3">
    <source>
        <dbReference type="ARBA" id="ARBA00022679"/>
    </source>
</evidence>
<feature type="domain" description="DAGKc" evidence="12">
    <location>
        <begin position="66"/>
        <end position="144"/>
    </location>
</feature>
<dbReference type="InterPro" id="IPR001206">
    <property type="entry name" value="Diacylglycerol_kinase_cat_dom"/>
</dbReference>
<keyword evidence="10" id="KW-0594">Phospholipid biosynthesis</keyword>
<keyword evidence="6 13" id="KW-0418">Kinase</keyword>